<evidence type="ECO:0000313" key="2">
    <source>
        <dbReference type="Proteomes" id="UP001216150"/>
    </source>
</evidence>
<organism evidence="1 2">
    <name type="scientific">Penicillium hetheringtonii</name>
    <dbReference type="NCBI Taxonomy" id="911720"/>
    <lineage>
        <taxon>Eukaryota</taxon>
        <taxon>Fungi</taxon>
        <taxon>Dikarya</taxon>
        <taxon>Ascomycota</taxon>
        <taxon>Pezizomycotina</taxon>
        <taxon>Eurotiomycetes</taxon>
        <taxon>Eurotiomycetidae</taxon>
        <taxon>Eurotiales</taxon>
        <taxon>Aspergillaceae</taxon>
        <taxon>Penicillium</taxon>
    </lineage>
</organism>
<dbReference type="Proteomes" id="UP001216150">
    <property type="component" value="Unassembled WGS sequence"/>
</dbReference>
<sequence length="63" mass="7229">MIWYTRKNYLEPRGTRLEWAEHSFAIYGVQLYVVDLGYPKTDSGVLSVVIAPKEKWHGVGCVT</sequence>
<proteinExistence type="predicted"/>
<gene>
    <name evidence="1" type="ORF">N7450_005423</name>
</gene>
<reference evidence="1 2" key="1">
    <citation type="journal article" date="2023" name="IMA Fungus">
        <title>Comparative genomic study of the Penicillium genus elucidates a diverse pangenome and 15 lateral gene transfer events.</title>
        <authorList>
            <person name="Petersen C."/>
            <person name="Sorensen T."/>
            <person name="Nielsen M.R."/>
            <person name="Sondergaard T.E."/>
            <person name="Sorensen J.L."/>
            <person name="Fitzpatrick D.A."/>
            <person name="Frisvad J.C."/>
            <person name="Nielsen K.L."/>
        </authorList>
    </citation>
    <scope>NUCLEOTIDE SEQUENCE [LARGE SCALE GENOMIC DNA]</scope>
    <source>
        <strain evidence="1 2">IBT 29057</strain>
    </source>
</reference>
<evidence type="ECO:0000313" key="1">
    <source>
        <dbReference type="EMBL" id="KAJ5585636.1"/>
    </source>
</evidence>
<dbReference type="EMBL" id="JAQJAC010000004">
    <property type="protein sequence ID" value="KAJ5585636.1"/>
    <property type="molecule type" value="Genomic_DNA"/>
</dbReference>
<accession>A0AAD6GT25</accession>
<protein>
    <submittedName>
        <fullName evidence="1">Uncharacterized protein</fullName>
    </submittedName>
</protein>
<dbReference type="AlphaFoldDB" id="A0AAD6GT25"/>
<comment type="caution">
    <text evidence="1">The sequence shown here is derived from an EMBL/GenBank/DDBJ whole genome shotgun (WGS) entry which is preliminary data.</text>
</comment>
<keyword evidence="2" id="KW-1185">Reference proteome</keyword>
<name>A0AAD6GT25_9EURO</name>